<reference evidence="1" key="1">
    <citation type="journal article" date="2014" name="Nat. Commun.">
        <title>The tobacco genome sequence and its comparison with those of tomato and potato.</title>
        <authorList>
            <person name="Sierro N."/>
            <person name="Battey J.N."/>
            <person name="Ouadi S."/>
            <person name="Bakaher N."/>
            <person name="Bovet L."/>
            <person name="Willig A."/>
            <person name="Goepfert S."/>
            <person name="Peitsch M.C."/>
            <person name="Ivanov N.V."/>
        </authorList>
    </citation>
    <scope>NUCLEOTIDE SEQUENCE [LARGE SCALE GENOMIC DNA]</scope>
</reference>
<organism evidence="1 2">
    <name type="scientific">Nicotiana tabacum</name>
    <name type="common">Common tobacco</name>
    <dbReference type="NCBI Taxonomy" id="4097"/>
    <lineage>
        <taxon>Eukaryota</taxon>
        <taxon>Viridiplantae</taxon>
        <taxon>Streptophyta</taxon>
        <taxon>Embryophyta</taxon>
        <taxon>Tracheophyta</taxon>
        <taxon>Spermatophyta</taxon>
        <taxon>Magnoliopsida</taxon>
        <taxon>eudicotyledons</taxon>
        <taxon>Gunneridae</taxon>
        <taxon>Pentapetalae</taxon>
        <taxon>asterids</taxon>
        <taxon>lamiids</taxon>
        <taxon>Solanales</taxon>
        <taxon>Solanaceae</taxon>
        <taxon>Nicotianoideae</taxon>
        <taxon>Nicotianeae</taxon>
        <taxon>Nicotiana</taxon>
    </lineage>
</organism>
<gene>
    <name evidence="2" type="primary">LOC142180070</name>
</gene>
<dbReference type="Proteomes" id="UP000790787">
    <property type="component" value="Chromosome 4"/>
</dbReference>
<proteinExistence type="predicted"/>
<sequence>MVLWTLERQARGRYLVDRDLRELVVEFRRVNDRLMTIKHVVGGFTLNVISAYAQVGLDEEIKRSFWDDSDEAVRGHIGSTFGGYDDVHSGFDFVVRNGGETSLLDFAKAFNLIIANSSFPKKEENLVTFQSSAAKTQINYVLFRKSDKSLCMDCKVIPSENLTTHHRLLVIDFEIMRMRRKRALYGLPRIKWGDLTKDRAQELGDKLLAMGAWRNSGDTSSMWTMTANYIREAAKEVLGDSNGPSSGHEGDWWWSSEVQGKVEAEKAPYLKILESMDEEKKRTNRERYKMAKKEAKLAVTAVKTASFE</sequence>
<evidence type="ECO:0000313" key="2">
    <source>
        <dbReference type="RefSeq" id="XP_075107092.1"/>
    </source>
</evidence>
<dbReference type="RefSeq" id="XP_075107092.1">
    <property type="nucleotide sequence ID" value="XM_075250991.1"/>
</dbReference>
<accession>A0AC58UC74</accession>
<evidence type="ECO:0000313" key="1">
    <source>
        <dbReference type="Proteomes" id="UP000790787"/>
    </source>
</evidence>
<protein>
    <submittedName>
        <fullName evidence="2">Uncharacterized protein LOC142180070</fullName>
    </submittedName>
</protein>
<reference evidence="2" key="2">
    <citation type="submission" date="2025-08" db="UniProtKB">
        <authorList>
            <consortium name="RefSeq"/>
        </authorList>
    </citation>
    <scope>IDENTIFICATION</scope>
    <source>
        <tissue evidence="2">Leaf</tissue>
    </source>
</reference>
<keyword evidence="1" id="KW-1185">Reference proteome</keyword>
<name>A0AC58UC74_TOBAC</name>